<dbReference type="AlphaFoldDB" id="A0A7W9HNL2"/>
<protein>
    <recommendedName>
        <fullName evidence="3">SalK</fullName>
    </recommendedName>
</protein>
<gene>
    <name evidence="1" type="ORF">F4560_005298</name>
</gene>
<dbReference type="Proteomes" id="UP000552097">
    <property type="component" value="Unassembled WGS sequence"/>
</dbReference>
<dbReference type="EMBL" id="JACHMO010000001">
    <property type="protein sequence ID" value="MBB5805530.1"/>
    <property type="molecule type" value="Genomic_DNA"/>
</dbReference>
<evidence type="ECO:0000313" key="2">
    <source>
        <dbReference type="Proteomes" id="UP000552097"/>
    </source>
</evidence>
<organism evidence="1 2">
    <name type="scientific">Saccharothrix ecbatanensis</name>
    <dbReference type="NCBI Taxonomy" id="1105145"/>
    <lineage>
        <taxon>Bacteria</taxon>
        <taxon>Bacillati</taxon>
        <taxon>Actinomycetota</taxon>
        <taxon>Actinomycetes</taxon>
        <taxon>Pseudonocardiales</taxon>
        <taxon>Pseudonocardiaceae</taxon>
        <taxon>Saccharothrix</taxon>
    </lineage>
</organism>
<comment type="caution">
    <text evidence="1">The sequence shown here is derived from an EMBL/GenBank/DDBJ whole genome shotgun (WGS) entry which is preliminary data.</text>
</comment>
<dbReference type="NCBIfam" id="NF047719">
    <property type="entry name" value="SCO6745_fam_HTH"/>
    <property type="match status" value="1"/>
</dbReference>
<evidence type="ECO:0008006" key="3">
    <source>
        <dbReference type="Google" id="ProtNLM"/>
    </source>
</evidence>
<accession>A0A7W9HNL2</accession>
<dbReference type="RefSeq" id="WP_184924118.1">
    <property type="nucleotide sequence ID" value="NZ_JACHMO010000001.1"/>
</dbReference>
<proteinExistence type="predicted"/>
<dbReference type="Pfam" id="PF21863">
    <property type="entry name" value="HTH_67"/>
    <property type="match status" value="1"/>
</dbReference>
<sequence>MTPRDLWLRFETYHDVTYFSPESRAVTDALGCKGGWMGYFAQRAAPLGAVPPEIVTAAFFSFHPRMVARALPDAWGVAEPARFVEARLEGVDRALRRMLESLDVAEAADLAGQAAEAAPIAGRVLAAANRALPVPDEPHLALWQACTTLRESRGDGHIAALVAADLNPCETLVLFSADKGLDPAYMRVARGWSEEEWREAEASLTGRGLFDGGLTSAGRALREDVERRTDEAAARPWDVLGEPGAARFVDLMTPIARRLGHLNEAMRTNPMAIDPVAQLPG</sequence>
<evidence type="ECO:0000313" key="1">
    <source>
        <dbReference type="EMBL" id="MBB5805530.1"/>
    </source>
</evidence>
<dbReference type="InterPro" id="IPR054058">
    <property type="entry name" value="HTH_67"/>
</dbReference>
<keyword evidence="2" id="KW-1185">Reference proteome</keyword>
<name>A0A7W9HNL2_9PSEU</name>
<reference evidence="1 2" key="1">
    <citation type="submission" date="2020-08" db="EMBL/GenBank/DDBJ databases">
        <title>Sequencing the genomes of 1000 actinobacteria strains.</title>
        <authorList>
            <person name="Klenk H.-P."/>
        </authorList>
    </citation>
    <scope>NUCLEOTIDE SEQUENCE [LARGE SCALE GENOMIC DNA]</scope>
    <source>
        <strain evidence="1 2">DSM 45486</strain>
    </source>
</reference>